<dbReference type="EMBL" id="JAVHNS010000010">
    <property type="protein sequence ID" value="KAK6342212.1"/>
    <property type="molecule type" value="Genomic_DNA"/>
</dbReference>
<evidence type="ECO:0000313" key="3">
    <source>
        <dbReference type="Proteomes" id="UP001373714"/>
    </source>
</evidence>
<keyword evidence="1" id="KW-0812">Transmembrane</keyword>
<comment type="caution">
    <text evidence="2">The sequence shown here is derived from an EMBL/GenBank/DDBJ whole genome shotgun (WGS) entry which is preliminary data.</text>
</comment>
<dbReference type="Proteomes" id="UP001373714">
    <property type="component" value="Unassembled WGS sequence"/>
</dbReference>
<keyword evidence="1" id="KW-1133">Transmembrane helix</keyword>
<feature type="transmembrane region" description="Helical" evidence="1">
    <location>
        <begin position="96"/>
        <end position="115"/>
    </location>
</feature>
<feature type="transmembrane region" description="Helical" evidence="1">
    <location>
        <begin position="603"/>
        <end position="625"/>
    </location>
</feature>
<keyword evidence="1" id="KW-0472">Membrane</keyword>
<organism evidence="2 3">
    <name type="scientific">Orbilia blumenaviensis</name>
    <dbReference type="NCBI Taxonomy" id="1796055"/>
    <lineage>
        <taxon>Eukaryota</taxon>
        <taxon>Fungi</taxon>
        <taxon>Dikarya</taxon>
        <taxon>Ascomycota</taxon>
        <taxon>Pezizomycotina</taxon>
        <taxon>Orbiliomycetes</taxon>
        <taxon>Orbiliales</taxon>
        <taxon>Orbiliaceae</taxon>
        <taxon>Orbilia</taxon>
    </lineage>
</organism>
<protein>
    <submittedName>
        <fullName evidence="2">Uncharacterized protein</fullName>
    </submittedName>
</protein>
<feature type="transmembrane region" description="Helical" evidence="1">
    <location>
        <begin position="161"/>
        <end position="183"/>
    </location>
</feature>
<evidence type="ECO:0000256" key="1">
    <source>
        <dbReference type="SAM" id="Phobius"/>
    </source>
</evidence>
<proteinExistence type="predicted"/>
<reference evidence="2 3" key="1">
    <citation type="submission" date="2019-10" db="EMBL/GenBank/DDBJ databases">
        <authorList>
            <person name="Palmer J.M."/>
        </authorList>
    </citation>
    <scope>NUCLEOTIDE SEQUENCE [LARGE SCALE GENOMIC DNA]</scope>
    <source>
        <strain evidence="2 3">TWF730</strain>
    </source>
</reference>
<keyword evidence="3" id="KW-1185">Reference proteome</keyword>
<dbReference type="AlphaFoldDB" id="A0AAV9UJE1"/>
<evidence type="ECO:0000313" key="2">
    <source>
        <dbReference type="EMBL" id="KAK6342212.1"/>
    </source>
</evidence>
<name>A0AAV9UJE1_9PEZI</name>
<feature type="transmembrane region" description="Helical" evidence="1">
    <location>
        <begin position="55"/>
        <end position="76"/>
    </location>
</feature>
<accession>A0AAV9UJE1</accession>
<gene>
    <name evidence="2" type="ORF">TWF730_001690</name>
</gene>
<sequence length="639" mass="71513">MSLLADTKTVKEGVPEDSEDFDYRSQFITNVQEIQPNGQTETLERKRPRWHWYRTAVLMLIPLCITVWYGVIWIKFLGVESDNAAKYSNMKGSNIYYSWFIIGVFGLSWSQYGLVGVEGAMLQSRFWKPRSLFAFSMHVNTTWSSPLGWLKAIKNREFHRLWCLLALISMLPFVAFPISGLIFELSDGFVPGEGAPFVIGQNWSTYNARLFTPTTPKLAWKIGSTPTIPGFGIVYTPLGVDRTEYSCLERAPNTLPLIENIPEMFLAPQANTPVSGKAWGLRIEYNCSNVRTASEFTILNKRPLSTVTDTSNGRVTLRTPSGDSIKIFNVSEGPTYSNIWSHSELGMSKSTNLTDGISYNTYGISYNESRVFEYSLWQIHFRSSYDVDGHIPFFETALDPIVEGMGGPFFLLENKTLIDNDTFFTIAGDERPVLNVSVTDLRTFLPPIEILKYSQPALHVAAPIGVRCVAISTAGMATLDGVASTFSDFERLDPGRTPGGYEAGIFGDEAQSILSWSNFFDFYKTGHLPSEVPQGSLWRYEGYVHSQALLRSVRLAFSMDALELMYGVTSGFEKSWPNTNLTSSQEGKILSSSSLIQGRGTGYLVLILLCIWSGFSLVLGIFYGFQKTLWGKVDNIVLE</sequence>